<feature type="region of interest" description="Disordered" evidence="1">
    <location>
        <begin position="111"/>
        <end position="135"/>
    </location>
</feature>
<evidence type="ECO:0008006" key="5">
    <source>
        <dbReference type="Google" id="ProtNLM"/>
    </source>
</evidence>
<dbReference type="InterPro" id="IPR009635">
    <property type="entry name" value="NPDC1"/>
</dbReference>
<protein>
    <recommendedName>
        <fullName evidence="5">Neural proliferation differentiation and control protein 1</fullName>
    </recommendedName>
</protein>
<keyword evidence="2" id="KW-1133">Transmembrane helix</keyword>
<proteinExistence type="predicted"/>
<dbReference type="EMBL" id="CAJNOC010000171">
    <property type="protein sequence ID" value="CAF0722404.1"/>
    <property type="molecule type" value="Genomic_DNA"/>
</dbReference>
<accession>A0A813MJ94</accession>
<keyword evidence="4" id="KW-1185">Reference proteome</keyword>
<dbReference type="Proteomes" id="UP000663879">
    <property type="component" value="Unassembled WGS sequence"/>
</dbReference>
<organism evidence="3 4">
    <name type="scientific">Brachionus calyciflorus</name>
    <dbReference type="NCBI Taxonomy" id="104777"/>
    <lineage>
        <taxon>Eukaryota</taxon>
        <taxon>Metazoa</taxon>
        <taxon>Spiralia</taxon>
        <taxon>Gnathifera</taxon>
        <taxon>Rotifera</taxon>
        <taxon>Eurotatoria</taxon>
        <taxon>Monogononta</taxon>
        <taxon>Pseudotrocha</taxon>
        <taxon>Ploima</taxon>
        <taxon>Brachionidae</taxon>
        <taxon>Brachionus</taxon>
    </lineage>
</organism>
<feature type="transmembrane region" description="Helical" evidence="2">
    <location>
        <begin position="25"/>
        <end position="50"/>
    </location>
</feature>
<reference evidence="3" key="1">
    <citation type="submission" date="2021-02" db="EMBL/GenBank/DDBJ databases">
        <authorList>
            <person name="Nowell W R."/>
        </authorList>
    </citation>
    <scope>NUCLEOTIDE SEQUENCE</scope>
    <source>
        <strain evidence="3">Ploen Becks lab</strain>
    </source>
</reference>
<dbReference type="Pfam" id="PF06809">
    <property type="entry name" value="NPDC1"/>
    <property type="match status" value="1"/>
</dbReference>
<feature type="compositionally biased region" description="Basic and acidic residues" evidence="1">
    <location>
        <begin position="112"/>
        <end position="127"/>
    </location>
</feature>
<keyword evidence="2" id="KW-0812">Transmembrane</keyword>
<dbReference type="GO" id="GO:0016020">
    <property type="term" value="C:membrane"/>
    <property type="evidence" value="ECO:0007669"/>
    <property type="project" value="InterPro"/>
</dbReference>
<gene>
    <name evidence="3" type="ORF">OXX778_LOCUS2258</name>
</gene>
<dbReference type="AlphaFoldDB" id="A0A813MJ94"/>
<comment type="caution">
    <text evidence="3">The sequence shown here is derived from an EMBL/GenBank/DDBJ whole genome shotgun (WGS) entry which is preliminary data.</text>
</comment>
<evidence type="ECO:0000256" key="2">
    <source>
        <dbReference type="SAM" id="Phobius"/>
    </source>
</evidence>
<dbReference type="PANTHER" id="PTHR23352:SF2">
    <property type="entry name" value="NEURAL PROLIFERATION DIFFERENTIATION AND CONTROL PROTEIN 1"/>
    <property type="match status" value="1"/>
</dbReference>
<dbReference type="OrthoDB" id="6270617at2759"/>
<evidence type="ECO:0000256" key="1">
    <source>
        <dbReference type="SAM" id="MobiDB-lite"/>
    </source>
</evidence>
<feature type="compositionally biased region" description="Polar residues" evidence="1">
    <location>
        <begin position="158"/>
        <end position="178"/>
    </location>
</feature>
<name>A0A813MJ94_9BILA</name>
<evidence type="ECO:0000313" key="3">
    <source>
        <dbReference type="EMBL" id="CAF0722404.1"/>
    </source>
</evidence>
<sequence>MFFVTNKTIETCSGFITNVDIRCDYLFFVIIAAFVFASLILLLAAGVCWYTSYRKPKRINFEDFDSKTRIFNPSFSIKSTSSSGSNGDRRLAQSAQMYHYQHQKQQMIAMEKASDDKKLEKSENSDGEHDDSEYTIYECPGLANTGEMVVKNPLFSGTDETNAESLKTTTQSLTVPLE</sequence>
<feature type="region of interest" description="Disordered" evidence="1">
    <location>
        <begin position="153"/>
        <end position="178"/>
    </location>
</feature>
<dbReference type="PANTHER" id="PTHR23352">
    <property type="entry name" value="NEURAL PROLIFERATION DIFFERENTIATION AND CONTROL PROTEIN-1 NPDC-1 PROTEIN"/>
    <property type="match status" value="1"/>
</dbReference>
<evidence type="ECO:0000313" key="4">
    <source>
        <dbReference type="Proteomes" id="UP000663879"/>
    </source>
</evidence>
<keyword evidence="2" id="KW-0472">Membrane</keyword>